<keyword evidence="7" id="KW-1185">Reference proteome</keyword>
<feature type="domain" description="Outer membrane protein beta-barrel" evidence="5">
    <location>
        <begin position="494"/>
        <end position="839"/>
    </location>
</feature>
<evidence type="ECO:0000256" key="3">
    <source>
        <dbReference type="ARBA" id="ARBA00023237"/>
    </source>
</evidence>
<evidence type="ECO:0000313" key="6">
    <source>
        <dbReference type="EMBL" id="GGN03461.1"/>
    </source>
</evidence>
<evidence type="ECO:0000259" key="5">
    <source>
        <dbReference type="Pfam" id="PF14905"/>
    </source>
</evidence>
<evidence type="ECO:0000256" key="2">
    <source>
        <dbReference type="ARBA" id="ARBA00023136"/>
    </source>
</evidence>
<proteinExistence type="predicted"/>
<dbReference type="InterPro" id="IPR041700">
    <property type="entry name" value="OMP_b-brl_3"/>
</dbReference>
<keyword evidence="2" id="KW-0472">Membrane</keyword>
<dbReference type="Proteomes" id="UP000632339">
    <property type="component" value="Unassembled WGS sequence"/>
</dbReference>
<name>A0ABQ2I892_9BACT</name>
<sequence length="969" mass="110002">MLCIPYYCKNVIISYNLYSHNHQLALKKILLLLCLCLFVAVAHAQTGGRFTLKGVVGDTTGTGLPEATVMLLTPKDSTLVNFMRTNKAGSFEFKGVKRGNYLLKITYVGYLPYQQNVVPNDGDVTDMGNIKMTFMDQNLYEVVIKTFRAPLSIRGDTIEYDPKAFKVPPGASVEDLIRRLPGLQVDQDGSIKAQGETVKRVTVDGKRFFGDDTKAATKNLPAEAISKVQVFNEKTEQSRLTGVDDGKHEKTLNLQLKDSHKKGGFGKVAAGVGSEKRLEGKINYNRFNEKNQFSVIGLGNNTNQGGMSWDDYQDFKGSQSFNWGDDGDFGFNGGRYIYFGGGDDESITIQAGSGAQNRGFNKNWAGGANYNFDTKKTKFNTSYYYNKNTQDLDATSRQTNFLTNSAFTKLDTNGRLNSNQNHRGSLRFEKTLDSNNTLVLISNFRFGNGTADYRSHQEYFRGVQDSTQLSNMSDITNFSDFNSFAIANTAIYRHKFKKKGRNFALSGGYNVNNSEGDVRQRSTNQFFRTSQTVADSVLNINQTNHTKSLRNQIKSSALFTEPLSKKFVLETFYNFSLKNDEVDRDVFDNKESGQVRNLNLSRYYTNNTTFHRAGTSLRYSYNGLNLLGGIGWQQIHLDGKFAVNQDDPTRTRIDRRFSNWVPNVSLNYDLKNNRYLYGGYNFSVQEPNIRDLQPIVDNSNPLYITMGNPNLAPTRNHSFNIGYNHFNATKFTQMFFGAYYNLYKDQVIYSQTVDENLVTTTMPTNISGGRSFNLYGQYGFPLVKTKSNLSVNANYYNNKNLTFINGELNDTKGNGYNGGLRLDLTPSDKFTFYANANWNISDTRYSLMSAQNQKIVNSTYGAEMNVKLPKEIYFNSRFNYNRYVNDRFGFNQDMPILNVSLYKTMLKSKKGEIRLSAFDLFNKNRGISQSAYQNFVSQEQVRTLARYFMLSFAYNMRGMSHSVRRKGYY</sequence>
<evidence type="ECO:0000313" key="7">
    <source>
        <dbReference type="Proteomes" id="UP000632339"/>
    </source>
</evidence>
<dbReference type="Pfam" id="PF14905">
    <property type="entry name" value="OMP_b-brl_3"/>
    <property type="match status" value="1"/>
</dbReference>
<evidence type="ECO:0000256" key="4">
    <source>
        <dbReference type="SAM" id="SignalP"/>
    </source>
</evidence>
<feature type="chain" id="PRO_5045125581" description="Outer membrane protein beta-barrel domain-containing protein" evidence="4">
    <location>
        <begin position="45"/>
        <end position="969"/>
    </location>
</feature>
<dbReference type="Pfam" id="PF13620">
    <property type="entry name" value="CarboxypepD_reg"/>
    <property type="match status" value="1"/>
</dbReference>
<dbReference type="SUPFAM" id="SSF56935">
    <property type="entry name" value="Porins"/>
    <property type="match status" value="1"/>
</dbReference>
<comment type="caution">
    <text evidence="6">The sequence shown here is derived from an EMBL/GenBank/DDBJ whole genome shotgun (WGS) entry which is preliminary data.</text>
</comment>
<accession>A0ABQ2I892</accession>
<dbReference type="SUPFAM" id="SSF49464">
    <property type="entry name" value="Carboxypeptidase regulatory domain-like"/>
    <property type="match status" value="1"/>
</dbReference>
<protein>
    <recommendedName>
        <fullName evidence="5">Outer membrane protein beta-barrel domain-containing protein</fullName>
    </recommendedName>
</protein>
<reference evidence="7" key="1">
    <citation type="journal article" date="2019" name="Int. J. Syst. Evol. Microbiol.">
        <title>The Global Catalogue of Microorganisms (GCM) 10K type strain sequencing project: providing services to taxonomists for standard genome sequencing and annotation.</title>
        <authorList>
            <consortium name="The Broad Institute Genomics Platform"/>
            <consortium name="The Broad Institute Genome Sequencing Center for Infectious Disease"/>
            <person name="Wu L."/>
            <person name="Ma J."/>
        </authorList>
    </citation>
    <scope>NUCLEOTIDE SEQUENCE [LARGE SCALE GENOMIC DNA]</scope>
    <source>
        <strain evidence="7">CGMCC 1.6375</strain>
    </source>
</reference>
<keyword evidence="4" id="KW-0732">Signal</keyword>
<dbReference type="EMBL" id="BMLI01000002">
    <property type="protein sequence ID" value="GGN03461.1"/>
    <property type="molecule type" value="Genomic_DNA"/>
</dbReference>
<gene>
    <name evidence="6" type="ORF">GCM10010967_42800</name>
</gene>
<dbReference type="Gene3D" id="2.60.40.1120">
    <property type="entry name" value="Carboxypeptidase-like, regulatory domain"/>
    <property type="match status" value="1"/>
</dbReference>
<feature type="signal peptide" evidence="4">
    <location>
        <begin position="1"/>
        <end position="44"/>
    </location>
</feature>
<dbReference type="InterPro" id="IPR008969">
    <property type="entry name" value="CarboxyPept-like_regulatory"/>
</dbReference>
<organism evidence="6 7">
    <name type="scientific">Dyadobacter beijingensis</name>
    <dbReference type="NCBI Taxonomy" id="365489"/>
    <lineage>
        <taxon>Bacteria</taxon>
        <taxon>Pseudomonadati</taxon>
        <taxon>Bacteroidota</taxon>
        <taxon>Cytophagia</taxon>
        <taxon>Cytophagales</taxon>
        <taxon>Spirosomataceae</taxon>
        <taxon>Dyadobacter</taxon>
    </lineage>
</organism>
<dbReference type="Gene3D" id="2.40.170.20">
    <property type="entry name" value="TonB-dependent receptor, beta-barrel domain"/>
    <property type="match status" value="1"/>
</dbReference>
<comment type="subcellular location">
    <subcellularLocation>
        <location evidence="1">Cell outer membrane</location>
    </subcellularLocation>
</comment>
<keyword evidence="3" id="KW-0998">Cell outer membrane</keyword>
<dbReference type="InterPro" id="IPR036942">
    <property type="entry name" value="Beta-barrel_TonB_sf"/>
</dbReference>
<evidence type="ECO:0000256" key="1">
    <source>
        <dbReference type="ARBA" id="ARBA00004442"/>
    </source>
</evidence>